<dbReference type="GO" id="GO:0046872">
    <property type="term" value="F:metal ion binding"/>
    <property type="evidence" value="ECO:0007669"/>
    <property type="project" value="UniProtKB-KW"/>
</dbReference>
<dbReference type="PANTHER" id="PTHR43273">
    <property type="entry name" value="ANAEROBIC SULFATASE-MATURATING ENZYME HOMOLOG ASLB-RELATED"/>
    <property type="match status" value="1"/>
</dbReference>
<protein>
    <submittedName>
        <fullName evidence="8">Radical SAM protein</fullName>
    </submittedName>
</protein>
<dbReference type="SFLD" id="SFLDG01384">
    <property type="entry name" value="thioether_bond_formation_requi"/>
    <property type="match status" value="1"/>
</dbReference>
<comment type="similarity">
    <text evidence="6">Belongs to the radical SAM superfamily. Anaerobic sulfatase-maturating enzyme family.</text>
</comment>
<gene>
    <name evidence="8" type="ORF">HYG85_13225</name>
</gene>
<dbReference type="EMBL" id="CP058561">
    <property type="protein sequence ID" value="QUH29818.1"/>
    <property type="molecule type" value="Genomic_DNA"/>
</dbReference>
<dbReference type="KEGG" id="vgu:HYG85_13225"/>
<keyword evidence="4" id="KW-0408">Iron</keyword>
<comment type="cofactor">
    <cofactor evidence="1">
        <name>[4Fe-4S] cluster</name>
        <dbReference type="ChEBI" id="CHEBI:49883"/>
    </cofactor>
</comment>
<keyword evidence="2" id="KW-0949">S-adenosyl-L-methionine</keyword>
<dbReference type="GO" id="GO:0016491">
    <property type="term" value="F:oxidoreductase activity"/>
    <property type="evidence" value="ECO:0007669"/>
    <property type="project" value="InterPro"/>
</dbReference>
<dbReference type="PANTHER" id="PTHR43273:SF3">
    <property type="entry name" value="ANAEROBIC SULFATASE-MATURATING ENZYME HOMOLOG ASLB-RELATED"/>
    <property type="match status" value="1"/>
</dbReference>
<dbReference type="InterPro" id="IPR007197">
    <property type="entry name" value="rSAM"/>
</dbReference>
<dbReference type="SUPFAM" id="SSF102114">
    <property type="entry name" value="Radical SAM enzymes"/>
    <property type="match status" value="1"/>
</dbReference>
<sequence>MSIKIKENNKFYVYNDNVMIFLPEIEYKELDIEKYKNSFNDKFYDFPSSIAINMINDCNLNCNYCYANQGNYNKKGIKISVPSAKKAINYIVKCIIDNGEKKAKITFFGGEPLLAYNEIKKLVLYCKNEFPQIDFRFGTITNGTLLNSAMVNFFEKNKFGLSISIDGDRSTHDKYRKFINGMGSYDKIISNIKLLNDYSRCSIRITITNDNYKIDEYIKSLLKETDIRKFTFGIDTNISTDDYEKFFIHYNNLYSNYLKDIKEGFYYDITNITMPIIHLIYRAKSFSYCKAGTAYFALASDGKIYSCHRFASNIVKEITNIDNINIINEYSKNFKKEQINHKNNVNNECYSCAFKNICSGICPYDTYVETGKFLGYSKRICKLRKKTLINMFSLIAKLDQEKTNVKKDFMTYIIKSKSNG</sequence>
<evidence type="ECO:0000256" key="6">
    <source>
        <dbReference type="ARBA" id="ARBA00023601"/>
    </source>
</evidence>
<dbReference type="Proteomes" id="UP000677305">
    <property type="component" value="Chromosome"/>
</dbReference>
<keyword evidence="9" id="KW-1185">Reference proteome</keyword>
<reference evidence="8 9" key="1">
    <citation type="submission" date="2020-07" db="EMBL/GenBank/DDBJ databases">
        <title>Vallitalea guaymasensis genome.</title>
        <authorList>
            <person name="Postec A."/>
        </authorList>
    </citation>
    <scope>NUCLEOTIDE SEQUENCE [LARGE SCALE GENOMIC DNA]</scope>
    <source>
        <strain evidence="8 9">Ra1766G1</strain>
    </source>
</reference>
<proteinExistence type="inferred from homology"/>
<keyword evidence="3" id="KW-0479">Metal-binding</keyword>
<dbReference type="Pfam" id="PF04055">
    <property type="entry name" value="Radical_SAM"/>
    <property type="match status" value="1"/>
</dbReference>
<evidence type="ECO:0000256" key="2">
    <source>
        <dbReference type="ARBA" id="ARBA00022691"/>
    </source>
</evidence>
<organism evidence="8 9">
    <name type="scientific">Vallitalea guaymasensis</name>
    <dbReference type="NCBI Taxonomy" id="1185412"/>
    <lineage>
        <taxon>Bacteria</taxon>
        <taxon>Bacillati</taxon>
        <taxon>Bacillota</taxon>
        <taxon>Clostridia</taxon>
        <taxon>Lachnospirales</taxon>
        <taxon>Vallitaleaceae</taxon>
        <taxon>Vallitalea</taxon>
    </lineage>
</organism>
<evidence type="ECO:0000313" key="9">
    <source>
        <dbReference type="Proteomes" id="UP000677305"/>
    </source>
</evidence>
<dbReference type="SFLD" id="SFLDS00029">
    <property type="entry name" value="Radical_SAM"/>
    <property type="match status" value="1"/>
</dbReference>
<evidence type="ECO:0000256" key="1">
    <source>
        <dbReference type="ARBA" id="ARBA00001966"/>
    </source>
</evidence>
<dbReference type="SFLD" id="SFLDG01386">
    <property type="entry name" value="main_SPASM_domain-containing"/>
    <property type="match status" value="1"/>
</dbReference>
<dbReference type="AlphaFoldDB" id="A0A8J8MBP1"/>
<dbReference type="GO" id="GO:0051536">
    <property type="term" value="F:iron-sulfur cluster binding"/>
    <property type="evidence" value="ECO:0007669"/>
    <property type="project" value="UniProtKB-KW"/>
</dbReference>
<dbReference type="NCBIfam" id="TIGR04085">
    <property type="entry name" value="rSAM_more_4Fe4S"/>
    <property type="match status" value="1"/>
</dbReference>
<dbReference type="SFLD" id="SFLDG01067">
    <property type="entry name" value="SPASM/twitch_domain_containing"/>
    <property type="match status" value="1"/>
</dbReference>
<evidence type="ECO:0000256" key="4">
    <source>
        <dbReference type="ARBA" id="ARBA00023004"/>
    </source>
</evidence>
<dbReference type="InterPro" id="IPR013785">
    <property type="entry name" value="Aldolase_TIM"/>
</dbReference>
<dbReference type="InterPro" id="IPR023885">
    <property type="entry name" value="4Fe4S-binding_SPASM_dom"/>
</dbReference>
<name>A0A8J8MBP1_9FIRM</name>
<feature type="domain" description="Radical SAM core" evidence="7">
    <location>
        <begin position="44"/>
        <end position="268"/>
    </location>
</feature>
<evidence type="ECO:0000313" key="8">
    <source>
        <dbReference type="EMBL" id="QUH29818.1"/>
    </source>
</evidence>
<evidence type="ECO:0000259" key="7">
    <source>
        <dbReference type="PROSITE" id="PS51918"/>
    </source>
</evidence>
<evidence type="ECO:0000256" key="5">
    <source>
        <dbReference type="ARBA" id="ARBA00023014"/>
    </source>
</evidence>
<accession>A0A8J8MBP1</accession>
<keyword evidence="5" id="KW-0411">Iron-sulfur</keyword>
<dbReference type="CDD" id="cd01335">
    <property type="entry name" value="Radical_SAM"/>
    <property type="match status" value="1"/>
</dbReference>
<evidence type="ECO:0000256" key="3">
    <source>
        <dbReference type="ARBA" id="ARBA00022723"/>
    </source>
</evidence>
<dbReference type="InterPro" id="IPR023867">
    <property type="entry name" value="Sulphatase_maturase_rSAM"/>
</dbReference>
<dbReference type="RefSeq" id="WP_212690072.1">
    <property type="nucleotide sequence ID" value="NZ_CP058561.1"/>
</dbReference>
<dbReference type="Gene3D" id="3.20.20.70">
    <property type="entry name" value="Aldolase class I"/>
    <property type="match status" value="1"/>
</dbReference>
<dbReference type="InterPro" id="IPR058240">
    <property type="entry name" value="rSAM_sf"/>
</dbReference>
<dbReference type="PROSITE" id="PS51918">
    <property type="entry name" value="RADICAL_SAM"/>
    <property type="match status" value="1"/>
</dbReference>